<gene>
    <name evidence="1" type="ORF">BJP51_24955</name>
</gene>
<sequence>MNLRKFPVTAPSGKEYEAEIRRGYGGFGSFALHFKLYERQAVRGLFGKLRVKRICVADATYCEAEVTDVIALVKRQVERLEKRKLADAMREASYREFNAWDGRIETEVSADEGASI</sequence>
<reference evidence="1 2" key="1">
    <citation type="submission" date="2016-10" db="EMBL/GenBank/DDBJ databases">
        <title>Paenibacillus species isolates.</title>
        <authorList>
            <person name="Beno S.M."/>
        </authorList>
    </citation>
    <scope>NUCLEOTIDE SEQUENCE [LARGE SCALE GENOMIC DNA]</scope>
    <source>
        <strain evidence="1 2">FSL H7-0604</strain>
    </source>
</reference>
<evidence type="ECO:0000313" key="1">
    <source>
        <dbReference type="EMBL" id="OMD27448.1"/>
    </source>
</evidence>
<comment type="caution">
    <text evidence="1">The sequence shown here is derived from an EMBL/GenBank/DDBJ whole genome shotgun (WGS) entry which is preliminary data.</text>
</comment>
<evidence type="ECO:0000313" key="2">
    <source>
        <dbReference type="Proteomes" id="UP000187465"/>
    </source>
</evidence>
<organism evidence="1 2">
    <name type="scientific">Paenibacillus odorifer</name>
    <dbReference type="NCBI Taxonomy" id="189426"/>
    <lineage>
        <taxon>Bacteria</taxon>
        <taxon>Bacillati</taxon>
        <taxon>Bacillota</taxon>
        <taxon>Bacilli</taxon>
        <taxon>Bacillales</taxon>
        <taxon>Paenibacillaceae</taxon>
        <taxon>Paenibacillus</taxon>
    </lineage>
</organism>
<proteinExistence type="predicted"/>
<name>A0A1R0X2V5_9BACL</name>
<accession>A0A1R0X2V5</accession>
<dbReference type="AlphaFoldDB" id="A0A1R0X2V5"/>
<dbReference type="EMBL" id="MKQP01000036">
    <property type="protein sequence ID" value="OMD27448.1"/>
    <property type="molecule type" value="Genomic_DNA"/>
</dbReference>
<dbReference type="Proteomes" id="UP000187465">
    <property type="component" value="Unassembled WGS sequence"/>
</dbReference>
<dbReference type="RefSeq" id="WP_036678999.1">
    <property type="nucleotide sequence ID" value="NZ_MKQP01000036.1"/>
</dbReference>
<protein>
    <submittedName>
        <fullName evidence="1">Uncharacterized protein</fullName>
    </submittedName>
</protein>